<gene>
    <name evidence="3" type="ORF">O6P43_008881</name>
</gene>
<dbReference type="Gene3D" id="3.40.50.1110">
    <property type="entry name" value="SGNH hydrolase"/>
    <property type="match status" value="1"/>
</dbReference>
<reference evidence="3" key="1">
    <citation type="journal article" date="2023" name="Science">
        <title>Elucidation of the pathway for biosynthesis of saponin adjuvants from the soapbark tree.</title>
        <authorList>
            <person name="Reed J."/>
            <person name="Orme A."/>
            <person name="El-Demerdash A."/>
            <person name="Owen C."/>
            <person name="Martin L.B.B."/>
            <person name="Misra R.C."/>
            <person name="Kikuchi S."/>
            <person name="Rejzek M."/>
            <person name="Martin A.C."/>
            <person name="Harkess A."/>
            <person name="Leebens-Mack J."/>
            <person name="Louveau T."/>
            <person name="Stephenson M.J."/>
            <person name="Osbourn A."/>
        </authorList>
    </citation>
    <scope>NUCLEOTIDE SEQUENCE</scope>
    <source>
        <strain evidence="3">S10</strain>
    </source>
</reference>
<evidence type="ECO:0000256" key="1">
    <source>
        <dbReference type="ARBA" id="ARBA00008668"/>
    </source>
</evidence>
<dbReference type="InterPro" id="IPR001087">
    <property type="entry name" value="GDSL"/>
</dbReference>
<dbReference type="GO" id="GO:0016788">
    <property type="term" value="F:hydrolase activity, acting on ester bonds"/>
    <property type="evidence" value="ECO:0007669"/>
    <property type="project" value="InterPro"/>
</dbReference>
<evidence type="ECO:0000313" key="4">
    <source>
        <dbReference type="Proteomes" id="UP001163823"/>
    </source>
</evidence>
<name>A0AAD7M6I6_QUISA</name>
<dbReference type="InterPro" id="IPR036514">
    <property type="entry name" value="SGNH_hydro_sf"/>
</dbReference>
<keyword evidence="2" id="KW-0325">Glycoprotein</keyword>
<organism evidence="3 4">
    <name type="scientific">Quillaja saponaria</name>
    <name type="common">Soap bark tree</name>
    <dbReference type="NCBI Taxonomy" id="32244"/>
    <lineage>
        <taxon>Eukaryota</taxon>
        <taxon>Viridiplantae</taxon>
        <taxon>Streptophyta</taxon>
        <taxon>Embryophyta</taxon>
        <taxon>Tracheophyta</taxon>
        <taxon>Spermatophyta</taxon>
        <taxon>Magnoliopsida</taxon>
        <taxon>eudicotyledons</taxon>
        <taxon>Gunneridae</taxon>
        <taxon>Pentapetalae</taxon>
        <taxon>rosids</taxon>
        <taxon>fabids</taxon>
        <taxon>Fabales</taxon>
        <taxon>Quillajaceae</taxon>
        <taxon>Quillaja</taxon>
    </lineage>
</organism>
<dbReference type="KEGG" id="qsa:O6P43_008881"/>
<sequence>MAVEFNRQLKDRVIKLRAELPQASITYVDVCAAKYGLLSNSKRFPNASIICCGYFENNARVPCGAKAIINGSEVYGASCANPSLHLSWDGVHSTEAANKWVANHVLNGSASDPPIPITQACHRYN</sequence>
<dbReference type="PANTHER" id="PTHR22835">
    <property type="entry name" value="ZINC FINGER FYVE DOMAIN CONTAINING PROTEIN"/>
    <property type="match status" value="1"/>
</dbReference>
<protein>
    <submittedName>
        <fullName evidence="3">GDSL esterase/lipase</fullName>
    </submittedName>
</protein>
<comment type="caution">
    <text evidence="3">The sequence shown here is derived from an EMBL/GenBank/DDBJ whole genome shotgun (WGS) entry which is preliminary data.</text>
</comment>
<dbReference type="Pfam" id="PF00657">
    <property type="entry name" value="Lipase_GDSL"/>
    <property type="match status" value="1"/>
</dbReference>
<dbReference type="Proteomes" id="UP001163823">
    <property type="component" value="Chromosome 4"/>
</dbReference>
<dbReference type="PANTHER" id="PTHR22835:SF546">
    <property type="entry name" value="GDSL-LIKE LIPASE_ACYLHYDROLASE"/>
    <property type="match status" value="1"/>
</dbReference>
<proteinExistence type="inferred from homology"/>
<evidence type="ECO:0000313" key="3">
    <source>
        <dbReference type="EMBL" id="KAJ7970747.1"/>
    </source>
</evidence>
<keyword evidence="4" id="KW-1185">Reference proteome</keyword>
<evidence type="ECO:0000256" key="2">
    <source>
        <dbReference type="ARBA" id="ARBA00023180"/>
    </source>
</evidence>
<dbReference type="EMBL" id="JARAOO010000004">
    <property type="protein sequence ID" value="KAJ7970747.1"/>
    <property type="molecule type" value="Genomic_DNA"/>
</dbReference>
<dbReference type="AlphaFoldDB" id="A0AAD7M6I6"/>
<comment type="similarity">
    <text evidence="1">Belongs to the 'GDSL' lipolytic enzyme family.</text>
</comment>
<accession>A0AAD7M6I6</accession>